<feature type="chain" id="PRO_5042788333" evidence="2">
    <location>
        <begin position="24"/>
        <end position="331"/>
    </location>
</feature>
<keyword evidence="1 5" id="KW-0378">Hydrolase</keyword>
<proteinExistence type="predicted"/>
<organism evidence="5 6">
    <name type="scientific">Segatella copri</name>
    <dbReference type="NCBI Taxonomy" id="165179"/>
    <lineage>
        <taxon>Bacteria</taxon>
        <taxon>Pseudomonadati</taxon>
        <taxon>Bacteroidota</taxon>
        <taxon>Bacteroidia</taxon>
        <taxon>Bacteroidales</taxon>
        <taxon>Prevotellaceae</taxon>
        <taxon>Segatella</taxon>
    </lineage>
</organism>
<dbReference type="Proteomes" id="UP001206014">
    <property type="component" value="Unassembled WGS sequence"/>
</dbReference>
<feature type="domain" description="BD-FAE-like" evidence="3">
    <location>
        <begin position="108"/>
        <end position="286"/>
    </location>
</feature>
<dbReference type="InterPro" id="IPR050300">
    <property type="entry name" value="GDXG_lipolytic_enzyme"/>
</dbReference>
<dbReference type="EMBL" id="QSSA01000011">
    <property type="protein sequence ID" value="RGL61272.1"/>
    <property type="molecule type" value="Genomic_DNA"/>
</dbReference>
<dbReference type="Pfam" id="PF20434">
    <property type="entry name" value="BD-FAE"/>
    <property type="match status" value="1"/>
</dbReference>
<sequence>MKKYLSLLCLVCAMLGTAIGVKAQTTQLTNHYAMKLIEDGQGGYKLLQEARYAKARMDMSKLTDVLVPYKYEPQRLTSKLYKGVETVDIVYKKANGYELILSVDKAVSDKPAPFMIYLHGGGWRTSNNGSSKILSQYLAKQAGITGVRVSYTLAPQPGATIQVTIQDVMDALKYVQNHAKELHVDPSCFGFLGMSAGAHLAAVGAMKSQAKLLVGYSGIYDLQKAKITAKTKDAQRIAYFDQLNPKTLAAVSPINLIPQKNIPACLLVCGTYDLTVECEQSKMLADAVKQKGGEAVLSVYPFYDHNLSSKGSDKMEEIFFKSADFIQKNLK</sequence>
<gene>
    <name evidence="5" type="ORF">DXC61_06315</name>
    <name evidence="4" type="ORF">NND11_04240</name>
</gene>
<evidence type="ECO:0000313" key="6">
    <source>
        <dbReference type="Proteomes" id="UP000261187"/>
    </source>
</evidence>
<name>A0AA92SZS4_9BACT</name>
<evidence type="ECO:0000256" key="2">
    <source>
        <dbReference type="SAM" id="SignalP"/>
    </source>
</evidence>
<dbReference type="InterPro" id="IPR029058">
    <property type="entry name" value="AB_hydrolase_fold"/>
</dbReference>
<keyword evidence="2" id="KW-0732">Signal</keyword>
<evidence type="ECO:0000259" key="3">
    <source>
        <dbReference type="Pfam" id="PF20434"/>
    </source>
</evidence>
<dbReference type="RefSeq" id="WP_117693314.1">
    <property type="nucleotide sequence ID" value="NZ_JAJTTD010000032.1"/>
</dbReference>
<evidence type="ECO:0000313" key="4">
    <source>
        <dbReference type="EMBL" id="MCP9500762.1"/>
    </source>
</evidence>
<comment type="caution">
    <text evidence="5">The sequence shown here is derived from an EMBL/GenBank/DDBJ whole genome shotgun (WGS) entry which is preliminary data.</text>
</comment>
<dbReference type="AlphaFoldDB" id="A0AA92SZS4"/>
<dbReference type="PANTHER" id="PTHR48081">
    <property type="entry name" value="AB HYDROLASE SUPERFAMILY PROTEIN C4A8.06C"/>
    <property type="match status" value="1"/>
</dbReference>
<protein>
    <submittedName>
        <fullName evidence="5">Alpha/beta hydrolase</fullName>
    </submittedName>
</protein>
<dbReference type="InterPro" id="IPR049492">
    <property type="entry name" value="BD-FAE-like_dom"/>
</dbReference>
<dbReference type="Proteomes" id="UP000261187">
    <property type="component" value="Unassembled WGS sequence"/>
</dbReference>
<dbReference type="GO" id="GO:0016787">
    <property type="term" value="F:hydrolase activity"/>
    <property type="evidence" value="ECO:0007669"/>
    <property type="project" value="UniProtKB-KW"/>
</dbReference>
<dbReference type="EMBL" id="JANDXR010000003">
    <property type="protein sequence ID" value="MCP9500762.1"/>
    <property type="molecule type" value="Genomic_DNA"/>
</dbReference>
<feature type="signal peptide" evidence="2">
    <location>
        <begin position="1"/>
        <end position="23"/>
    </location>
</feature>
<reference evidence="4" key="2">
    <citation type="submission" date="2022-07" db="EMBL/GenBank/DDBJ databases">
        <title>Prevotella copri.</title>
        <authorList>
            <person name="Yang C."/>
        </authorList>
    </citation>
    <scope>NUCLEOTIDE SEQUENCE</scope>
    <source>
        <strain evidence="4">HF88</strain>
    </source>
</reference>
<evidence type="ECO:0000313" key="5">
    <source>
        <dbReference type="EMBL" id="RGL61272.1"/>
    </source>
</evidence>
<dbReference type="Gene3D" id="3.40.50.1820">
    <property type="entry name" value="alpha/beta hydrolase"/>
    <property type="match status" value="1"/>
</dbReference>
<evidence type="ECO:0000256" key="1">
    <source>
        <dbReference type="ARBA" id="ARBA00022801"/>
    </source>
</evidence>
<reference evidence="5 6" key="1">
    <citation type="submission" date="2018-08" db="EMBL/GenBank/DDBJ databases">
        <title>A genome reference for cultivated species of the human gut microbiota.</title>
        <authorList>
            <person name="Zou Y."/>
            <person name="Xue W."/>
            <person name="Luo G."/>
        </authorList>
    </citation>
    <scope>NUCLEOTIDE SEQUENCE [LARGE SCALE GENOMIC DNA]</scope>
    <source>
        <strain evidence="5 6">TF06-40</strain>
    </source>
</reference>
<accession>A0AA92SZS4</accession>
<dbReference type="SUPFAM" id="SSF53474">
    <property type="entry name" value="alpha/beta-Hydrolases"/>
    <property type="match status" value="1"/>
</dbReference>